<evidence type="ECO:0000256" key="1">
    <source>
        <dbReference type="ARBA" id="ARBA00022737"/>
    </source>
</evidence>
<accession>A0A835UW56</accession>
<dbReference type="GO" id="GO:0003723">
    <property type="term" value="F:RNA binding"/>
    <property type="evidence" value="ECO:0007669"/>
    <property type="project" value="InterPro"/>
</dbReference>
<evidence type="ECO:0000259" key="3">
    <source>
        <dbReference type="Pfam" id="PF14432"/>
    </source>
</evidence>
<keyword evidence="1" id="KW-0677">Repeat</keyword>
<gene>
    <name evidence="4" type="ORF">HPP92_012919</name>
</gene>
<dbReference type="GO" id="GO:0008270">
    <property type="term" value="F:zinc ion binding"/>
    <property type="evidence" value="ECO:0007669"/>
    <property type="project" value="InterPro"/>
</dbReference>
<feature type="repeat" description="PPR" evidence="2">
    <location>
        <begin position="314"/>
        <end position="348"/>
    </location>
</feature>
<dbReference type="Pfam" id="PF12854">
    <property type="entry name" value="PPR_1"/>
    <property type="match status" value="2"/>
</dbReference>
<protein>
    <recommendedName>
        <fullName evidence="3">DYW domain-containing protein</fullName>
    </recommendedName>
</protein>
<dbReference type="InterPro" id="IPR046848">
    <property type="entry name" value="E_motif"/>
</dbReference>
<feature type="repeat" description="PPR" evidence="2">
    <location>
        <begin position="55"/>
        <end position="90"/>
    </location>
</feature>
<keyword evidence="5" id="KW-1185">Reference proteome</keyword>
<dbReference type="Pfam" id="PF13041">
    <property type="entry name" value="PPR_2"/>
    <property type="match status" value="1"/>
</dbReference>
<dbReference type="EMBL" id="JADCNL010000006">
    <property type="protein sequence ID" value="KAG0476078.1"/>
    <property type="molecule type" value="Genomic_DNA"/>
</dbReference>
<dbReference type="InterPro" id="IPR002885">
    <property type="entry name" value="PPR_rpt"/>
</dbReference>
<evidence type="ECO:0000313" key="5">
    <source>
        <dbReference type="Proteomes" id="UP000636800"/>
    </source>
</evidence>
<reference evidence="4 5" key="1">
    <citation type="journal article" date="2020" name="Nat. Food">
        <title>A phased Vanilla planifolia genome enables genetic improvement of flavour and production.</title>
        <authorList>
            <person name="Hasing T."/>
            <person name="Tang H."/>
            <person name="Brym M."/>
            <person name="Khazi F."/>
            <person name="Huang T."/>
            <person name="Chambers A.H."/>
        </authorList>
    </citation>
    <scope>NUCLEOTIDE SEQUENCE [LARGE SCALE GENOMIC DNA]</scope>
    <source>
        <tissue evidence="4">Leaf</tissue>
    </source>
</reference>
<dbReference type="NCBIfam" id="TIGR00756">
    <property type="entry name" value="PPR"/>
    <property type="match status" value="6"/>
</dbReference>
<dbReference type="PANTHER" id="PTHR47926">
    <property type="entry name" value="PENTATRICOPEPTIDE REPEAT-CONTAINING PROTEIN"/>
    <property type="match status" value="1"/>
</dbReference>
<dbReference type="PROSITE" id="PS51375">
    <property type="entry name" value="PPR"/>
    <property type="match status" value="5"/>
</dbReference>
<comment type="caution">
    <text evidence="4">The sequence shown here is derived from an EMBL/GenBank/DDBJ whole genome shotgun (WGS) entry which is preliminary data.</text>
</comment>
<feature type="repeat" description="PPR" evidence="2">
    <location>
        <begin position="118"/>
        <end position="152"/>
    </location>
</feature>
<feature type="domain" description="DYW" evidence="3">
    <location>
        <begin position="529"/>
        <end position="621"/>
    </location>
</feature>
<dbReference type="InterPro" id="IPR046960">
    <property type="entry name" value="PPR_At4g14850-like_plant"/>
</dbReference>
<dbReference type="Gene3D" id="1.25.40.10">
    <property type="entry name" value="Tetratricopeptide repeat domain"/>
    <property type="match status" value="4"/>
</dbReference>
<dbReference type="SUPFAM" id="SSF48452">
    <property type="entry name" value="TPR-like"/>
    <property type="match status" value="2"/>
</dbReference>
<feature type="repeat" description="PPR" evidence="2">
    <location>
        <begin position="212"/>
        <end position="246"/>
    </location>
</feature>
<dbReference type="Pfam" id="PF20431">
    <property type="entry name" value="E_motif"/>
    <property type="match status" value="1"/>
</dbReference>
<sequence>MHRSRCVRAVLFSRRSLSKAAVSSVHSLNREISLHARNGDLDSALRVFNSIRFPTTVSWNSLLAAYCRAPDKLPDAINLFDRIPRPDIVSFNTLLSCHFLNSDLLGARRLFSAMPVKDAASWNTMVSGLARRGLVDEARLLFMSIPDRNSVSWNAIVSGFIQAGDVSSAEEYFAQAPNKNDIVLRTAMIAGYLSSGSVERAWELFDSMQFRNTVSWNAMISGLVENDLAEEGLKLFRRMIAAEEEQPNSSTVSSALLACSHLSGLQSGRQIHQWISKFPAALDVNVGTSLVSMYCKCGDLRSACKLFEEMPVKDLVSWNAMISGYAQHGNGLKAIELFEEMKGWGLKPNWITFVAVLSACNHAGFLDLGMHYFEFMEGEYAVKPQADHYSCMVDLFCRAGLLNKAVELIHLMPFKQHPVTFGTILRASRIQKNFELAEFAAGKLIELEPHNAGAYVQLANVYSSLRRWDDVARVRKWMKENLAVKMPGYSWMQVGEAVHKFRCWDRLHSHLDLIYKKLEELWKQMKLAGYVPDFDFALHNLGDEQKEMMLMRHSEKLAIAFGLISTSPRTTLRIFKNLRVCGDCHNAIKYISIIEERDIILRDNTRFHHFTNGKCSCGDYW</sequence>
<dbReference type="Pfam" id="PF14432">
    <property type="entry name" value="DYW_deaminase"/>
    <property type="match status" value="1"/>
</dbReference>
<proteinExistence type="predicted"/>
<dbReference type="Proteomes" id="UP000636800">
    <property type="component" value="Chromosome 6"/>
</dbReference>
<dbReference type="FunFam" id="1.25.40.10:FF:000158">
    <property type="entry name" value="pentatricopeptide repeat-containing protein At2g33680"/>
    <property type="match status" value="1"/>
</dbReference>
<dbReference type="GO" id="GO:0099402">
    <property type="term" value="P:plant organ development"/>
    <property type="evidence" value="ECO:0007669"/>
    <property type="project" value="UniProtKB-ARBA"/>
</dbReference>
<dbReference type="InterPro" id="IPR011990">
    <property type="entry name" value="TPR-like_helical_dom_sf"/>
</dbReference>
<dbReference type="AlphaFoldDB" id="A0A835UW56"/>
<evidence type="ECO:0000256" key="2">
    <source>
        <dbReference type="PROSITE-ProRule" id="PRU00708"/>
    </source>
</evidence>
<organism evidence="4 5">
    <name type="scientific">Vanilla planifolia</name>
    <name type="common">Vanilla</name>
    <dbReference type="NCBI Taxonomy" id="51239"/>
    <lineage>
        <taxon>Eukaryota</taxon>
        <taxon>Viridiplantae</taxon>
        <taxon>Streptophyta</taxon>
        <taxon>Embryophyta</taxon>
        <taxon>Tracheophyta</taxon>
        <taxon>Spermatophyta</taxon>
        <taxon>Magnoliopsida</taxon>
        <taxon>Liliopsida</taxon>
        <taxon>Asparagales</taxon>
        <taxon>Orchidaceae</taxon>
        <taxon>Vanilloideae</taxon>
        <taxon>Vanilleae</taxon>
        <taxon>Vanilla</taxon>
    </lineage>
</organism>
<evidence type="ECO:0000313" key="4">
    <source>
        <dbReference type="EMBL" id="KAG0476078.1"/>
    </source>
</evidence>
<dbReference type="PANTHER" id="PTHR47926:SF410">
    <property type="entry name" value="(WILD MALAYSIAN BANANA) HYPOTHETICAL PROTEIN"/>
    <property type="match status" value="1"/>
</dbReference>
<dbReference type="InterPro" id="IPR032867">
    <property type="entry name" value="DYW_dom"/>
</dbReference>
<dbReference type="OrthoDB" id="782978at2759"/>
<name>A0A835UW56_VANPL</name>
<dbReference type="GO" id="GO:0009451">
    <property type="term" value="P:RNA modification"/>
    <property type="evidence" value="ECO:0007669"/>
    <property type="project" value="InterPro"/>
</dbReference>
<feature type="repeat" description="PPR" evidence="2">
    <location>
        <begin position="283"/>
        <end position="313"/>
    </location>
</feature>
<dbReference type="Pfam" id="PF01535">
    <property type="entry name" value="PPR"/>
    <property type="match status" value="7"/>
</dbReference>